<proteinExistence type="predicted"/>
<accession>A0A1M4EQG0</accession>
<evidence type="ECO:0000313" key="1">
    <source>
        <dbReference type="EMBL" id="SBP01076.1"/>
    </source>
</evidence>
<protein>
    <submittedName>
        <fullName evidence="1">Uncharacterized protein</fullName>
    </submittedName>
</protein>
<reference evidence="1" key="1">
    <citation type="submission" date="2016-04" db="EMBL/GenBank/DDBJ databases">
        <authorList>
            <person name="Evans L.H."/>
            <person name="Alamgir A."/>
            <person name="Owens N."/>
            <person name="Weber N.D."/>
            <person name="Virtaneva K."/>
            <person name="Barbian K."/>
            <person name="Babar A."/>
            <person name="Rosenke K."/>
        </authorList>
    </citation>
    <scope>NUCLEOTIDE SEQUENCE</scope>
    <source>
        <strain evidence="1">Nono1</strain>
    </source>
</reference>
<sequence>MFRGNHFRVLTHPGPGVTASLRNLAIGALRLAGRADITEATRWACRIMSRPIAILASLHDLDTAASQPHGL</sequence>
<dbReference type="AlphaFoldDB" id="A0A1M4EQG0"/>
<dbReference type="EMBL" id="LT559118">
    <property type="protein sequence ID" value="SBP01076.1"/>
    <property type="molecule type" value="Genomic_DNA"/>
</dbReference>
<gene>
    <name evidence="1" type="ORF">BN4615_P10592</name>
</gene>
<name>A0A1M4EQG0_9ACTN</name>
<organism evidence="1">
    <name type="scientific">Nonomuraea gerenzanensis</name>
    <dbReference type="NCBI Taxonomy" id="93944"/>
    <lineage>
        <taxon>Bacteria</taxon>
        <taxon>Bacillati</taxon>
        <taxon>Actinomycetota</taxon>
        <taxon>Actinomycetes</taxon>
        <taxon>Streptosporangiales</taxon>
        <taxon>Streptosporangiaceae</taxon>
        <taxon>Nonomuraea</taxon>
    </lineage>
</organism>